<evidence type="ECO:0000256" key="4">
    <source>
        <dbReference type="ARBA" id="ARBA00023054"/>
    </source>
</evidence>
<dbReference type="FunFam" id="3.40.50.300:FF:000162">
    <property type="entry name" value="septin-7 isoform X1"/>
    <property type="match status" value="1"/>
</dbReference>
<dbReference type="InterPro" id="IPR027417">
    <property type="entry name" value="P-loop_NTPase"/>
</dbReference>
<dbReference type="OMA" id="EMDVILM"/>
<feature type="compositionally biased region" description="Basic and acidic residues" evidence="9">
    <location>
        <begin position="425"/>
        <end position="436"/>
    </location>
</feature>
<accession>A0A1X7VDL7</accession>
<protein>
    <recommendedName>
        <fullName evidence="7">Septin</fullName>
    </recommendedName>
</protein>
<dbReference type="GO" id="GO:0005856">
    <property type="term" value="C:cytoskeleton"/>
    <property type="evidence" value="ECO:0007669"/>
    <property type="project" value="UniProtKB-ARBA"/>
</dbReference>
<sequence length="436" mass="50767">MSRYLAKWTVSEKEKAEVSYVGYANLPNQVFRKAVKRGFQFSLMVVGQSGLGKSTLINSLFMTDLYEDCVYSPSPQRMPRTTEIKESTVSVEEGGVRLELTLIDTPGFGDIVDNSQCWRPIVDYIDSKYEKYLNDESRVNRGYTEDYRIHCCLYFIPPNGHGLRQIDIEFMKQLHNKTNIVPVIAKADTFTPEEVVRFKKVVLQDIADNGIKIYQFPDAQLDEEDDAANQKLREAIPFAVVGSNTILEVNQKKVRGRQYPWGVAEVENADHCDFTTLRNMIIRTHMQDLKDITNNVHYENYRCTKLANVSSVTGSATDKIAPSRDPLAQFEVEKKEHEKKMRRMEEEMEDVFEVKVREKLQKLEDIKHDLNRRKEAMTRTIEQLERDLNESKRQFDEDKRQYDIEQQKYMEQVESQMRQQAPAKGKKDDKSAKKKK</sequence>
<keyword evidence="5 8" id="KW-0342">GTP-binding</keyword>
<dbReference type="InParanoid" id="A0A1X7VDL7"/>
<dbReference type="PIRSF" id="PIRSF006698">
    <property type="entry name" value="Septin"/>
    <property type="match status" value="1"/>
</dbReference>
<evidence type="ECO:0000256" key="6">
    <source>
        <dbReference type="ARBA" id="ARBA00023306"/>
    </source>
</evidence>
<dbReference type="eggNOG" id="KOG2655">
    <property type="taxonomic scope" value="Eukaryota"/>
</dbReference>
<dbReference type="STRING" id="400682.A0A1X7VDL7"/>
<evidence type="ECO:0000313" key="12">
    <source>
        <dbReference type="Proteomes" id="UP000007879"/>
    </source>
</evidence>
<reference evidence="11" key="2">
    <citation type="submission" date="2017-05" db="UniProtKB">
        <authorList>
            <consortium name="EnsemblMetazoa"/>
        </authorList>
    </citation>
    <scope>IDENTIFICATION</scope>
</reference>
<dbReference type="AlphaFoldDB" id="A0A1X7VDL7"/>
<feature type="region of interest" description="Disordered" evidence="9">
    <location>
        <begin position="388"/>
        <end position="436"/>
    </location>
</feature>
<gene>
    <name evidence="11" type="primary">100640830</name>
</gene>
<keyword evidence="6" id="KW-0131">Cell cycle</keyword>
<dbReference type="Pfam" id="PF00735">
    <property type="entry name" value="Septin"/>
    <property type="match status" value="1"/>
</dbReference>
<dbReference type="EnsemblMetazoa" id="Aqu2.1.38390_001">
    <property type="protein sequence ID" value="Aqu2.1.38390_001"/>
    <property type="gene ID" value="Aqu2.1.38390"/>
</dbReference>
<evidence type="ECO:0000256" key="7">
    <source>
        <dbReference type="PIRNR" id="PIRNR006698"/>
    </source>
</evidence>
<evidence type="ECO:0000256" key="8">
    <source>
        <dbReference type="RuleBase" id="RU004560"/>
    </source>
</evidence>
<evidence type="ECO:0000256" key="1">
    <source>
        <dbReference type="ARBA" id="ARBA00004626"/>
    </source>
</evidence>
<feature type="domain" description="Septin-type G" evidence="10">
    <location>
        <begin position="37"/>
        <end position="308"/>
    </location>
</feature>
<dbReference type="Proteomes" id="UP000007879">
    <property type="component" value="Unassembled WGS sequence"/>
</dbReference>
<dbReference type="PANTHER" id="PTHR18884">
    <property type="entry name" value="SEPTIN"/>
    <property type="match status" value="1"/>
</dbReference>
<comment type="similarity">
    <text evidence="7 8">Belongs to the TRAFAC class TrmE-Era-EngA-EngB-Septin-like GTPase superfamily. Septin GTPase family.</text>
</comment>
<evidence type="ECO:0000256" key="2">
    <source>
        <dbReference type="ARBA" id="ARBA00022618"/>
    </source>
</evidence>
<dbReference type="InterPro" id="IPR016491">
    <property type="entry name" value="Septin"/>
</dbReference>
<feature type="compositionally biased region" description="Basic and acidic residues" evidence="9">
    <location>
        <begin position="388"/>
        <end position="408"/>
    </location>
</feature>
<evidence type="ECO:0000259" key="10">
    <source>
        <dbReference type="PROSITE" id="PS51719"/>
    </source>
</evidence>
<dbReference type="CDD" id="cd01850">
    <property type="entry name" value="CDC_Septin"/>
    <property type="match status" value="1"/>
</dbReference>
<evidence type="ECO:0000313" key="11">
    <source>
        <dbReference type="EnsemblMetazoa" id="Aqu2.1.38390_001"/>
    </source>
</evidence>
<dbReference type="InterPro" id="IPR030379">
    <property type="entry name" value="G_SEPTIN_dom"/>
</dbReference>
<dbReference type="Gene3D" id="3.40.50.300">
    <property type="entry name" value="P-loop containing nucleotide triphosphate hydrolases"/>
    <property type="match status" value="1"/>
</dbReference>
<keyword evidence="2" id="KW-0132">Cell division</keyword>
<dbReference type="GO" id="GO:0051301">
    <property type="term" value="P:cell division"/>
    <property type="evidence" value="ECO:0007669"/>
    <property type="project" value="UniProtKB-KW"/>
</dbReference>
<dbReference type="SUPFAM" id="SSF52540">
    <property type="entry name" value="P-loop containing nucleoside triphosphate hydrolases"/>
    <property type="match status" value="1"/>
</dbReference>
<organism evidence="11">
    <name type="scientific">Amphimedon queenslandica</name>
    <name type="common">Sponge</name>
    <dbReference type="NCBI Taxonomy" id="400682"/>
    <lineage>
        <taxon>Eukaryota</taxon>
        <taxon>Metazoa</taxon>
        <taxon>Porifera</taxon>
        <taxon>Demospongiae</taxon>
        <taxon>Heteroscleromorpha</taxon>
        <taxon>Haplosclerida</taxon>
        <taxon>Niphatidae</taxon>
        <taxon>Amphimedon</taxon>
    </lineage>
</organism>
<evidence type="ECO:0000256" key="3">
    <source>
        <dbReference type="ARBA" id="ARBA00022741"/>
    </source>
</evidence>
<reference evidence="12" key="1">
    <citation type="journal article" date="2010" name="Nature">
        <title>The Amphimedon queenslandica genome and the evolution of animal complexity.</title>
        <authorList>
            <person name="Srivastava M."/>
            <person name="Simakov O."/>
            <person name="Chapman J."/>
            <person name="Fahey B."/>
            <person name="Gauthier M.E."/>
            <person name="Mitros T."/>
            <person name="Richards G.S."/>
            <person name="Conaco C."/>
            <person name="Dacre M."/>
            <person name="Hellsten U."/>
            <person name="Larroux C."/>
            <person name="Putnam N.H."/>
            <person name="Stanke M."/>
            <person name="Adamska M."/>
            <person name="Darling A."/>
            <person name="Degnan S.M."/>
            <person name="Oakley T.H."/>
            <person name="Plachetzki D.C."/>
            <person name="Zhai Y."/>
            <person name="Adamski M."/>
            <person name="Calcino A."/>
            <person name="Cummins S.F."/>
            <person name="Goodstein D.M."/>
            <person name="Harris C."/>
            <person name="Jackson D.J."/>
            <person name="Leys S.P."/>
            <person name="Shu S."/>
            <person name="Woodcroft B.J."/>
            <person name="Vervoort M."/>
            <person name="Kosik K.S."/>
            <person name="Manning G."/>
            <person name="Degnan B.M."/>
            <person name="Rokhsar D.S."/>
        </authorList>
    </citation>
    <scope>NUCLEOTIDE SEQUENCE [LARGE SCALE GENOMIC DNA]</scope>
</reference>
<proteinExistence type="inferred from homology"/>
<dbReference type="OrthoDB" id="416553at2759"/>
<keyword evidence="12" id="KW-1185">Reference proteome</keyword>
<dbReference type="PROSITE" id="PS51719">
    <property type="entry name" value="G_SEPTIN"/>
    <property type="match status" value="1"/>
</dbReference>
<comment type="subcellular location">
    <subcellularLocation>
        <location evidence="1">Cleavage furrow</location>
    </subcellularLocation>
</comment>
<evidence type="ECO:0000256" key="5">
    <source>
        <dbReference type="ARBA" id="ARBA00023134"/>
    </source>
</evidence>
<dbReference type="GO" id="GO:0032154">
    <property type="term" value="C:cleavage furrow"/>
    <property type="evidence" value="ECO:0007669"/>
    <property type="project" value="UniProtKB-SubCell"/>
</dbReference>
<dbReference type="KEGG" id="aqu:100640830"/>
<keyword evidence="4" id="KW-0175">Coiled coil</keyword>
<name>A0A1X7VDL7_AMPQE</name>
<evidence type="ECO:0000256" key="9">
    <source>
        <dbReference type="SAM" id="MobiDB-lite"/>
    </source>
</evidence>
<keyword evidence="3 8" id="KW-0547">Nucleotide-binding</keyword>
<dbReference type="GO" id="GO:0005525">
    <property type="term" value="F:GTP binding"/>
    <property type="evidence" value="ECO:0007669"/>
    <property type="project" value="UniProtKB-UniRule"/>
</dbReference>
<dbReference type="EnsemblMetazoa" id="XM_003384598.3">
    <property type="protein sequence ID" value="XP_003384646.1"/>
    <property type="gene ID" value="LOC100640830"/>
</dbReference>